<dbReference type="CDD" id="cd06102">
    <property type="entry name" value="citrate_synt_like_2"/>
    <property type="match status" value="1"/>
</dbReference>
<dbReference type="Proteomes" id="UP000001936">
    <property type="component" value="Chromosome"/>
</dbReference>
<dbReference type="KEGG" id="ret:RHE_CH02182"/>
<dbReference type="Pfam" id="PF00285">
    <property type="entry name" value="Citrate_synt"/>
    <property type="match status" value="1"/>
</dbReference>
<protein>
    <submittedName>
        <fullName evidence="3">Citrate synthase protein</fullName>
    </submittedName>
</protein>
<keyword evidence="4" id="KW-1185">Reference proteome</keyword>
<dbReference type="Gene3D" id="1.10.580.10">
    <property type="entry name" value="Citrate Synthase, domain 1"/>
    <property type="match status" value="2"/>
</dbReference>
<dbReference type="PRINTS" id="PR00143">
    <property type="entry name" value="CITRTSNTHASE"/>
</dbReference>
<evidence type="ECO:0000313" key="4">
    <source>
        <dbReference type="Proteomes" id="UP000001936"/>
    </source>
</evidence>
<evidence type="ECO:0000256" key="1">
    <source>
        <dbReference type="ARBA" id="ARBA00010566"/>
    </source>
</evidence>
<dbReference type="AlphaFoldDB" id="Q2K872"/>
<keyword evidence="2" id="KW-0808">Transferase</keyword>
<dbReference type="GO" id="GO:0006099">
    <property type="term" value="P:tricarboxylic acid cycle"/>
    <property type="evidence" value="ECO:0007669"/>
    <property type="project" value="TreeGrafter"/>
</dbReference>
<dbReference type="GO" id="GO:0046912">
    <property type="term" value="F:acyltransferase activity, acyl groups converted into alkyl on transfer"/>
    <property type="evidence" value="ECO:0007669"/>
    <property type="project" value="InterPro"/>
</dbReference>
<evidence type="ECO:0000256" key="2">
    <source>
        <dbReference type="ARBA" id="ARBA00022679"/>
    </source>
</evidence>
<dbReference type="GO" id="GO:0005829">
    <property type="term" value="C:cytosol"/>
    <property type="evidence" value="ECO:0007669"/>
    <property type="project" value="TreeGrafter"/>
</dbReference>
<evidence type="ECO:0000313" key="3">
    <source>
        <dbReference type="EMBL" id="ABC90964.1"/>
    </source>
</evidence>
<gene>
    <name evidence="3" type="primary">cisZ</name>
    <name evidence="3" type="ordered locus">RHE_CH02182</name>
</gene>
<comment type="similarity">
    <text evidence="1">Belongs to the citrate synthase family.</text>
</comment>
<sequence>MIQRYAADDQSPRFAINIRKLGFGGNDVFQAVLHDVFSFTVRMIRPSFIDVNLDVIDQCEAVMSWLTAEEALQALKTKSQTLYANVSRGRIRAKRDPADPRRSLYHAADVRRLADRHAGRRKAETVAAETIRWGDPVLSSAISTVSSGHLFYRGQDVANLAETATLEQTAALLWNGAETPAFSTATADGLPSLQAAFLALAGRVASDLPSLGRSPTVLRREAHGILATIADALAPGASEMPLHLRLAASWQRPEAGDCLRRALVLLADHELNASAFAARVTASSGAALSAAVLSGLATLTGPLHGAAWQSVDALIEAACTLGPAQAIRRTLAQGNRLSAFGHPLYPDGDIRALALLSQFSLPPEFAEVRERGEEVVGEKVNIDFALAAMAAAFDLPREAPIVIFSLARCTGWLAHAMEQIESGELIRPRARYTGPVPYMKSST</sequence>
<dbReference type="PANTHER" id="PTHR11739:SF4">
    <property type="entry name" value="CITRATE SYNTHASE, PEROXISOMAL"/>
    <property type="match status" value="1"/>
</dbReference>
<organism evidence="3 4">
    <name type="scientific">Rhizobium etli (strain ATCC 51251 / DSM 11541 / JCM 21823 / NBRC 15573 / CFN 42)</name>
    <dbReference type="NCBI Taxonomy" id="347834"/>
    <lineage>
        <taxon>Bacteria</taxon>
        <taxon>Pseudomonadati</taxon>
        <taxon>Pseudomonadota</taxon>
        <taxon>Alphaproteobacteria</taxon>
        <taxon>Hyphomicrobiales</taxon>
        <taxon>Rhizobiaceae</taxon>
        <taxon>Rhizobium/Agrobacterium group</taxon>
        <taxon>Rhizobium</taxon>
    </lineage>
</organism>
<dbReference type="PANTHER" id="PTHR11739">
    <property type="entry name" value="CITRATE SYNTHASE"/>
    <property type="match status" value="1"/>
</dbReference>
<reference evidence="3 4" key="1">
    <citation type="journal article" date="2006" name="Proc. Natl. Acad. Sci. U.S.A.">
        <title>The partitioned Rhizobium etli genome: genetic and metabolic redundancy in seven interacting replicons.</title>
        <authorList>
            <person name="Gonzalez V."/>
            <person name="Santamaria R.I."/>
            <person name="Bustos P."/>
            <person name="Hernandez-Gonzalez I."/>
            <person name="Medrano-Soto A."/>
            <person name="Moreno-Hagelsieb G."/>
            <person name="Janga S.C."/>
            <person name="Ramirez M.A."/>
            <person name="Jimenez-Jacinto V."/>
            <person name="Collado-Vides J."/>
            <person name="Davila G."/>
        </authorList>
    </citation>
    <scope>NUCLEOTIDE SEQUENCE [LARGE SCALE GENOMIC DNA]</scope>
    <source>
        <strain evidence="4">ATCC 51251 / DSM 11541 / JCM 21823 / NBRC 15573 / CFN 42</strain>
    </source>
</reference>
<dbReference type="EMBL" id="CP000133">
    <property type="protein sequence ID" value="ABC90964.1"/>
    <property type="molecule type" value="Genomic_DNA"/>
</dbReference>
<dbReference type="InterPro" id="IPR016142">
    <property type="entry name" value="Citrate_synth-like_lrg_a-sub"/>
</dbReference>
<dbReference type="SUPFAM" id="SSF48256">
    <property type="entry name" value="Citrate synthase"/>
    <property type="match status" value="1"/>
</dbReference>
<dbReference type="InterPro" id="IPR036969">
    <property type="entry name" value="Citrate_synthase_sf"/>
</dbReference>
<dbReference type="eggNOG" id="COG0372">
    <property type="taxonomic scope" value="Bacteria"/>
</dbReference>
<dbReference type="HOGENOM" id="CLU_025068_1_0_5"/>
<accession>Q2K872</accession>
<dbReference type="InterPro" id="IPR002020">
    <property type="entry name" value="Citrate_synthase"/>
</dbReference>
<dbReference type="GO" id="GO:0005975">
    <property type="term" value="P:carbohydrate metabolic process"/>
    <property type="evidence" value="ECO:0007669"/>
    <property type="project" value="TreeGrafter"/>
</dbReference>
<name>Q2K872_RHIEC</name>
<proteinExistence type="inferred from homology"/>